<dbReference type="InterPro" id="IPR015010">
    <property type="entry name" value="TERF2IP_Myb"/>
</dbReference>
<feature type="region of interest" description="Disordered" evidence="1">
    <location>
        <begin position="81"/>
        <end position="109"/>
    </location>
</feature>
<protein>
    <recommendedName>
        <fullName evidence="2">TERF2-interacting telomeric protein 1 Myb domain-containing protein</fullName>
    </recommendedName>
</protein>
<reference evidence="4" key="2">
    <citation type="submission" date="2015-01" db="EMBL/GenBank/DDBJ databases">
        <title>Evolutionary Origins and Diversification of the Mycorrhizal Mutualists.</title>
        <authorList>
            <consortium name="DOE Joint Genome Institute"/>
            <consortium name="Mycorrhizal Genomics Consortium"/>
            <person name="Kohler A."/>
            <person name="Kuo A."/>
            <person name="Nagy L.G."/>
            <person name="Floudas D."/>
            <person name="Copeland A."/>
            <person name="Barry K.W."/>
            <person name="Cichocki N."/>
            <person name="Veneault-Fourrey C."/>
            <person name="LaButti K."/>
            <person name="Lindquist E.A."/>
            <person name="Lipzen A."/>
            <person name="Lundell T."/>
            <person name="Morin E."/>
            <person name="Murat C."/>
            <person name="Riley R."/>
            <person name="Ohm R."/>
            <person name="Sun H."/>
            <person name="Tunlid A."/>
            <person name="Henrissat B."/>
            <person name="Grigoriev I.V."/>
            <person name="Hibbett D.S."/>
            <person name="Martin F."/>
        </authorList>
    </citation>
    <scope>NUCLEOTIDE SEQUENCE [LARGE SCALE GENOMIC DNA]</scope>
    <source>
        <strain evidence="4">Foug A</strain>
    </source>
</reference>
<dbReference type="Pfam" id="PF08914">
    <property type="entry name" value="Myb_Rap1"/>
    <property type="match status" value="1"/>
</dbReference>
<dbReference type="InParanoid" id="A0A0C3CV47"/>
<dbReference type="Gene3D" id="1.10.10.60">
    <property type="entry name" value="Homeodomain-like"/>
    <property type="match status" value="1"/>
</dbReference>
<dbReference type="STRING" id="1036808.A0A0C3CV47"/>
<evidence type="ECO:0000256" key="1">
    <source>
        <dbReference type="SAM" id="MobiDB-lite"/>
    </source>
</evidence>
<sequence>RVNFTAEDDENLVHYMATVFPDTESGGRMGNKYYQELERLAEFPEFEWAARHTWHSWRERYKNNRVMFDERITHIAAELKPFRSERGDDTRSRQHKALRNRRIEEEDED</sequence>
<reference evidence="3 4" key="1">
    <citation type="submission" date="2014-04" db="EMBL/GenBank/DDBJ databases">
        <authorList>
            <consortium name="DOE Joint Genome Institute"/>
            <person name="Kuo A."/>
            <person name="Kohler A."/>
            <person name="Nagy L.G."/>
            <person name="Floudas D."/>
            <person name="Copeland A."/>
            <person name="Barry K.W."/>
            <person name="Cichocki N."/>
            <person name="Veneault-Fourrey C."/>
            <person name="LaButti K."/>
            <person name="Lindquist E.A."/>
            <person name="Lipzen A."/>
            <person name="Lundell T."/>
            <person name="Morin E."/>
            <person name="Murat C."/>
            <person name="Sun H."/>
            <person name="Tunlid A."/>
            <person name="Henrissat B."/>
            <person name="Grigoriev I.V."/>
            <person name="Hibbett D.S."/>
            <person name="Martin F."/>
            <person name="Nordberg H.P."/>
            <person name="Cantor M.N."/>
            <person name="Hua S.X."/>
        </authorList>
    </citation>
    <scope>NUCLEOTIDE SEQUENCE [LARGE SCALE GENOMIC DNA]</scope>
    <source>
        <strain evidence="3 4">Foug A</strain>
    </source>
</reference>
<evidence type="ECO:0000259" key="2">
    <source>
        <dbReference type="Pfam" id="PF08914"/>
    </source>
</evidence>
<proteinExistence type="predicted"/>
<evidence type="ECO:0000313" key="4">
    <source>
        <dbReference type="Proteomes" id="UP000053989"/>
    </source>
</evidence>
<organism evidence="3 4">
    <name type="scientific">Scleroderma citrinum Foug A</name>
    <dbReference type="NCBI Taxonomy" id="1036808"/>
    <lineage>
        <taxon>Eukaryota</taxon>
        <taxon>Fungi</taxon>
        <taxon>Dikarya</taxon>
        <taxon>Basidiomycota</taxon>
        <taxon>Agaricomycotina</taxon>
        <taxon>Agaricomycetes</taxon>
        <taxon>Agaricomycetidae</taxon>
        <taxon>Boletales</taxon>
        <taxon>Sclerodermatineae</taxon>
        <taxon>Sclerodermataceae</taxon>
        <taxon>Scleroderma</taxon>
    </lineage>
</organism>
<gene>
    <name evidence="3" type="ORF">SCLCIDRAFT_50341</name>
</gene>
<accession>A0A0C3CV47</accession>
<dbReference type="SUPFAM" id="SSF46689">
    <property type="entry name" value="Homeodomain-like"/>
    <property type="match status" value="1"/>
</dbReference>
<dbReference type="InterPro" id="IPR009057">
    <property type="entry name" value="Homeodomain-like_sf"/>
</dbReference>
<dbReference type="OrthoDB" id="435460at2759"/>
<feature type="non-terminal residue" evidence="3">
    <location>
        <position position="109"/>
    </location>
</feature>
<dbReference type="CDD" id="cd11655">
    <property type="entry name" value="rap1_myb-like"/>
    <property type="match status" value="1"/>
</dbReference>
<dbReference type="AlphaFoldDB" id="A0A0C3CV47"/>
<dbReference type="HOGENOM" id="CLU_2190338_0_0_1"/>
<feature type="compositionally biased region" description="Basic and acidic residues" evidence="1">
    <location>
        <begin position="81"/>
        <end position="92"/>
    </location>
</feature>
<keyword evidence="4" id="KW-1185">Reference proteome</keyword>
<name>A0A0C3CV47_9AGAM</name>
<feature type="non-terminal residue" evidence="3">
    <location>
        <position position="1"/>
    </location>
</feature>
<dbReference type="Proteomes" id="UP000053989">
    <property type="component" value="Unassembled WGS sequence"/>
</dbReference>
<dbReference type="EMBL" id="KN822211">
    <property type="protein sequence ID" value="KIM52435.1"/>
    <property type="molecule type" value="Genomic_DNA"/>
</dbReference>
<feature type="domain" description="TERF2-interacting telomeric protein 1 Myb" evidence="2">
    <location>
        <begin position="4"/>
        <end position="63"/>
    </location>
</feature>
<evidence type="ECO:0000313" key="3">
    <source>
        <dbReference type="EMBL" id="KIM52435.1"/>
    </source>
</evidence>